<name>A0AAJ2VEU3_DELAC</name>
<dbReference type="AlphaFoldDB" id="A0AAJ2VEU3"/>
<gene>
    <name evidence="5" type="ORF">SGN30_22840</name>
</gene>
<dbReference type="Pfam" id="PF00383">
    <property type="entry name" value="dCMP_cyt_deam_1"/>
    <property type="match status" value="1"/>
</dbReference>
<proteinExistence type="predicted"/>
<evidence type="ECO:0000256" key="3">
    <source>
        <dbReference type="PIRSR" id="PIRSR006019-2"/>
    </source>
</evidence>
<evidence type="ECO:0000259" key="4">
    <source>
        <dbReference type="PROSITE" id="PS51747"/>
    </source>
</evidence>
<feature type="binding site" evidence="3">
    <location>
        <position position="93"/>
    </location>
    <ligand>
        <name>Zn(2+)</name>
        <dbReference type="ChEBI" id="CHEBI:29105"/>
        <note>catalytic</note>
    </ligand>
</feature>
<evidence type="ECO:0000256" key="2">
    <source>
        <dbReference type="PIRSR" id="PIRSR006019-1"/>
    </source>
</evidence>
<comment type="cofactor">
    <cofactor evidence="3">
        <name>Zn(2+)</name>
        <dbReference type="ChEBI" id="CHEBI:29105"/>
    </cofactor>
</comment>
<dbReference type="GO" id="GO:0006220">
    <property type="term" value="P:pyrimidine nucleotide metabolic process"/>
    <property type="evidence" value="ECO:0007669"/>
    <property type="project" value="InterPro"/>
</dbReference>
<dbReference type="Proteomes" id="UP001287445">
    <property type="component" value="Unassembled WGS sequence"/>
</dbReference>
<organism evidence="5 6">
    <name type="scientific">Delftia acidovorans</name>
    <name type="common">Pseudomonas acidovorans</name>
    <name type="synonym">Comamonas acidovorans</name>
    <dbReference type="NCBI Taxonomy" id="80866"/>
    <lineage>
        <taxon>Bacteria</taxon>
        <taxon>Pseudomonadati</taxon>
        <taxon>Pseudomonadota</taxon>
        <taxon>Betaproteobacteria</taxon>
        <taxon>Burkholderiales</taxon>
        <taxon>Comamonadaceae</taxon>
        <taxon>Delftia</taxon>
    </lineage>
</organism>
<dbReference type="Gene3D" id="3.40.140.10">
    <property type="entry name" value="Cytidine Deaminase, domain 2"/>
    <property type="match status" value="1"/>
</dbReference>
<dbReference type="InterPro" id="IPR015517">
    <property type="entry name" value="dCMP_deaminase-rel"/>
</dbReference>
<protein>
    <submittedName>
        <fullName evidence="5">Deaminase</fullName>
    </submittedName>
</protein>
<dbReference type="RefSeq" id="WP_046238164.1">
    <property type="nucleotide sequence ID" value="NZ_JAWWMZ010000010.1"/>
</dbReference>
<dbReference type="InterPro" id="IPR016193">
    <property type="entry name" value="Cytidine_deaminase-like"/>
</dbReference>
<dbReference type="PROSITE" id="PS51747">
    <property type="entry name" value="CYT_DCMP_DEAMINASES_2"/>
    <property type="match status" value="1"/>
</dbReference>
<dbReference type="SUPFAM" id="SSF53927">
    <property type="entry name" value="Cytidine deaminase-like"/>
    <property type="match status" value="1"/>
</dbReference>
<keyword evidence="3" id="KW-0479">Metal-binding</keyword>
<keyword evidence="1" id="KW-0378">Hydrolase</keyword>
<dbReference type="InterPro" id="IPR002125">
    <property type="entry name" value="CMP_dCMP_dom"/>
</dbReference>
<dbReference type="GO" id="GO:0008270">
    <property type="term" value="F:zinc ion binding"/>
    <property type="evidence" value="ECO:0007669"/>
    <property type="project" value="InterPro"/>
</dbReference>
<feature type="binding site" evidence="3">
    <location>
        <position position="70"/>
    </location>
    <ligand>
        <name>Zn(2+)</name>
        <dbReference type="ChEBI" id="CHEBI:29105"/>
        <note>catalytic</note>
    </ligand>
</feature>
<evidence type="ECO:0000313" key="6">
    <source>
        <dbReference type="Proteomes" id="UP001287445"/>
    </source>
</evidence>
<feature type="active site" description="Proton donor" evidence="2">
    <location>
        <position position="72"/>
    </location>
</feature>
<dbReference type="PANTHER" id="PTHR11086">
    <property type="entry name" value="DEOXYCYTIDYLATE DEAMINASE-RELATED"/>
    <property type="match status" value="1"/>
</dbReference>
<dbReference type="InterPro" id="IPR016473">
    <property type="entry name" value="dCMP_deaminase"/>
</dbReference>
<dbReference type="PIRSF" id="PIRSF006019">
    <property type="entry name" value="dCMP_deaminase"/>
    <property type="match status" value="1"/>
</dbReference>
<dbReference type="GO" id="GO:0005737">
    <property type="term" value="C:cytoplasm"/>
    <property type="evidence" value="ECO:0007669"/>
    <property type="project" value="TreeGrafter"/>
</dbReference>
<keyword evidence="3" id="KW-0862">Zinc</keyword>
<accession>A0AAJ2VEU3</accession>
<reference evidence="5" key="1">
    <citation type="submission" date="2023-11" db="EMBL/GenBank/DDBJ databases">
        <title>Identification and selenium tolerance of Delftia acidovorans R3-25.</title>
        <authorList>
            <person name="Zhang S."/>
            <person name="Liu Y."/>
            <person name="Guo Y."/>
        </authorList>
    </citation>
    <scope>NUCLEOTIDE SEQUENCE</scope>
    <source>
        <strain evidence="5">R3-25</strain>
    </source>
</reference>
<feature type="binding site" evidence="3">
    <location>
        <position position="96"/>
    </location>
    <ligand>
        <name>Zn(2+)</name>
        <dbReference type="ChEBI" id="CHEBI:29105"/>
        <note>catalytic</note>
    </ligand>
</feature>
<feature type="domain" description="CMP/dCMP-type deaminase" evidence="4">
    <location>
        <begin position="4"/>
        <end position="132"/>
    </location>
</feature>
<dbReference type="EMBL" id="JAWWMZ010000010">
    <property type="protein sequence ID" value="MDX4956262.1"/>
    <property type="molecule type" value="Genomic_DNA"/>
</dbReference>
<sequence>MINQTDRKFLATAEAIGQIWSKDPSTRVGAVAVGNTKNQVAFGYNGLPPGIADTDERLQNRDLKLSLTLHAEENALANASFVVRTVYVTHHPCAGCALRILAKRSVRRVVYIVRPDFDARWAASLTEARMLFEEAGVQIEGCAL</sequence>
<dbReference type="PANTHER" id="PTHR11086:SF18">
    <property type="entry name" value="DEOXYCYTIDYLATE DEAMINASE"/>
    <property type="match status" value="1"/>
</dbReference>
<evidence type="ECO:0000256" key="1">
    <source>
        <dbReference type="ARBA" id="ARBA00022801"/>
    </source>
</evidence>
<evidence type="ECO:0000313" key="5">
    <source>
        <dbReference type="EMBL" id="MDX4956262.1"/>
    </source>
</evidence>
<dbReference type="GO" id="GO:0004132">
    <property type="term" value="F:dCMP deaminase activity"/>
    <property type="evidence" value="ECO:0007669"/>
    <property type="project" value="InterPro"/>
</dbReference>
<comment type="caution">
    <text evidence="5">The sequence shown here is derived from an EMBL/GenBank/DDBJ whole genome shotgun (WGS) entry which is preliminary data.</text>
</comment>